<accession>A0ABD1RGD5</accession>
<protein>
    <submittedName>
        <fullName evidence="2">Uncharacterized protein</fullName>
    </submittedName>
</protein>
<keyword evidence="3" id="KW-1185">Reference proteome</keyword>
<evidence type="ECO:0000313" key="3">
    <source>
        <dbReference type="Proteomes" id="UP001604336"/>
    </source>
</evidence>
<sequence>MTVDTIKEGWPSSLSEEFTNGTSTMDIDDRHFDDPDLDDEAGNHLLKVSMILVRLLWSSVMIFQQREMVIGVVEIVGSVSSSFPTLSTVPVLEAIVPLLVKVGDD</sequence>
<organism evidence="2 3">
    <name type="scientific">Abeliophyllum distichum</name>
    <dbReference type="NCBI Taxonomy" id="126358"/>
    <lineage>
        <taxon>Eukaryota</taxon>
        <taxon>Viridiplantae</taxon>
        <taxon>Streptophyta</taxon>
        <taxon>Embryophyta</taxon>
        <taxon>Tracheophyta</taxon>
        <taxon>Spermatophyta</taxon>
        <taxon>Magnoliopsida</taxon>
        <taxon>eudicotyledons</taxon>
        <taxon>Gunneridae</taxon>
        <taxon>Pentapetalae</taxon>
        <taxon>asterids</taxon>
        <taxon>lamiids</taxon>
        <taxon>Lamiales</taxon>
        <taxon>Oleaceae</taxon>
        <taxon>Forsythieae</taxon>
        <taxon>Abeliophyllum</taxon>
    </lineage>
</organism>
<evidence type="ECO:0000256" key="1">
    <source>
        <dbReference type="SAM" id="MobiDB-lite"/>
    </source>
</evidence>
<feature type="compositionally biased region" description="Polar residues" evidence="1">
    <location>
        <begin position="12"/>
        <end position="25"/>
    </location>
</feature>
<proteinExistence type="predicted"/>
<comment type="caution">
    <text evidence="2">The sequence shown here is derived from an EMBL/GenBank/DDBJ whole genome shotgun (WGS) entry which is preliminary data.</text>
</comment>
<reference evidence="3" key="1">
    <citation type="submission" date="2024-07" db="EMBL/GenBank/DDBJ databases">
        <title>Two chromosome-level genome assemblies of Korean endemic species Abeliophyllum distichum and Forsythia ovata (Oleaceae).</title>
        <authorList>
            <person name="Jang H."/>
        </authorList>
    </citation>
    <scope>NUCLEOTIDE SEQUENCE [LARGE SCALE GENOMIC DNA]</scope>
</reference>
<feature type="region of interest" description="Disordered" evidence="1">
    <location>
        <begin position="1"/>
        <end position="26"/>
    </location>
</feature>
<dbReference type="AlphaFoldDB" id="A0ABD1RGD5"/>
<dbReference type="EMBL" id="JBFOLK010000009">
    <property type="protein sequence ID" value="KAL2487109.1"/>
    <property type="molecule type" value="Genomic_DNA"/>
</dbReference>
<gene>
    <name evidence="2" type="ORF">Adt_31865</name>
</gene>
<dbReference type="Proteomes" id="UP001604336">
    <property type="component" value="Unassembled WGS sequence"/>
</dbReference>
<evidence type="ECO:0000313" key="2">
    <source>
        <dbReference type="EMBL" id="KAL2487109.1"/>
    </source>
</evidence>
<name>A0ABD1RGD5_9LAMI</name>